<dbReference type="InterPro" id="IPR037185">
    <property type="entry name" value="EmrE-like"/>
</dbReference>
<keyword evidence="5 6" id="KW-0472">Membrane</keyword>
<dbReference type="RefSeq" id="WP_194703193.1">
    <property type="nucleotide sequence ID" value="NZ_JADKNH010000012.1"/>
</dbReference>
<feature type="transmembrane region" description="Helical" evidence="6">
    <location>
        <begin position="226"/>
        <end position="249"/>
    </location>
</feature>
<organism evidence="8 9">
    <name type="scientific">Fusibacter ferrireducens</name>
    <dbReference type="NCBI Taxonomy" id="2785058"/>
    <lineage>
        <taxon>Bacteria</taxon>
        <taxon>Bacillati</taxon>
        <taxon>Bacillota</taxon>
        <taxon>Clostridia</taxon>
        <taxon>Eubacteriales</taxon>
        <taxon>Eubacteriales Family XII. Incertae Sedis</taxon>
        <taxon>Fusibacter</taxon>
    </lineage>
</organism>
<feature type="transmembrane region" description="Helical" evidence="6">
    <location>
        <begin position="191"/>
        <end position="214"/>
    </location>
</feature>
<feature type="transmembrane region" description="Helical" evidence="6">
    <location>
        <begin position="103"/>
        <end position="121"/>
    </location>
</feature>
<feature type="domain" description="EamA" evidence="7">
    <location>
        <begin position="161"/>
        <end position="299"/>
    </location>
</feature>
<dbReference type="Proteomes" id="UP000614200">
    <property type="component" value="Unassembled WGS sequence"/>
</dbReference>
<comment type="similarity">
    <text evidence="2">Belongs to the EamA transporter family.</text>
</comment>
<dbReference type="EMBL" id="JADKNH010000012">
    <property type="protein sequence ID" value="MBF4694948.1"/>
    <property type="molecule type" value="Genomic_DNA"/>
</dbReference>
<comment type="caution">
    <text evidence="8">The sequence shown here is derived from an EMBL/GenBank/DDBJ whole genome shotgun (WGS) entry which is preliminary data.</text>
</comment>
<dbReference type="InterPro" id="IPR050638">
    <property type="entry name" value="AA-Vitamin_Transporters"/>
</dbReference>
<dbReference type="InterPro" id="IPR000620">
    <property type="entry name" value="EamA_dom"/>
</dbReference>
<feature type="domain" description="EamA" evidence="7">
    <location>
        <begin position="9"/>
        <end position="143"/>
    </location>
</feature>
<feature type="transmembrane region" description="Helical" evidence="6">
    <location>
        <begin position="127"/>
        <end position="147"/>
    </location>
</feature>
<reference evidence="8 9" key="1">
    <citation type="submission" date="2020-11" db="EMBL/GenBank/DDBJ databases">
        <title>Fusibacter basophilias sp. nov.</title>
        <authorList>
            <person name="Qiu D."/>
        </authorList>
    </citation>
    <scope>NUCLEOTIDE SEQUENCE [LARGE SCALE GENOMIC DNA]</scope>
    <source>
        <strain evidence="8 9">Q10-2</strain>
    </source>
</reference>
<evidence type="ECO:0000256" key="2">
    <source>
        <dbReference type="ARBA" id="ARBA00007362"/>
    </source>
</evidence>
<sequence length="300" mass="32301">MGSLQNYYGELAALATALCWAVTSTSFEHSAKKIGSMNLNLWRLFIGLVFLSIFTGLTRGHWFPTDATQSEWFWLLLSGLVGIVIGDLLLFEAFVLIGSRISMLIYASVPPLSGIMALIFLGEKMTLLQVIGMMITLAGIASVILVTEKGSNKVGFSHPIMGILLAFGGAFGQAAGYIIGKFGMSNYDPFAATQIRLLAGIAGFVVIFTLKGHWPKFKASFKRRDALLSLTMGSFFGPFLGISLSLYAVQKINPGVASTLIAITPILLIPYAFFVKHEKVTAKEVIGTGIALIGIGVMFL</sequence>
<protein>
    <submittedName>
        <fullName evidence="8">DMT family transporter</fullName>
    </submittedName>
</protein>
<feature type="transmembrane region" description="Helical" evidence="6">
    <location>
        <begin position="159"/>
        <end position="179"/>
    </location>
</feature>
<evidence type="ECO:0000256" key="3">
    <source>
        <dbReference type="ARBA" id="ARBA00022692"/>
    </source>
</evidence>
<evidence type="ECO:0000256" key="6">
    <source>
        <dbReference type="SAM" id="Phobius"/>
    </source>
</evidence>
<keyword evidence="4 6" id="KW-1133">Transmembrane helix</keyword>
<evidence type="ECO:0000259" key="7">
    <source>
        <dbReference type="Pfam" id="PF00892"/>
    </source>
</evidence>
<comment type="subcellular location">
    <subcellularLocation>
        <location evidence="1">Membrane</location>
        <topology evidence="1">Multi-pass membrane protein</topology>
    </subcellularLocation>
</comment>
<dbReference type="PANTHER" id="PTHR32322:SF2">
    <property type="entry name" value="EAMA DOMAIN-CONTAINING PROTEIN"/>
    <property type="match status" value="1"/>
</dbReference>
<dbReference type="PANTHER" id="PTHR32322">
    <property type="entry name" value="INNER MEMBRANE TRANSPORTER"/>
    <property type="match status" value="1"/>
</dbReference>
<evidence type="ECO:0000256" key="5">
    <source>
        <dbReference type="ARBA" id="ARBA00023136"/>
    </source>
</evidence>
<evidence type="ECO:0000256" key="1">
    <source>
        <dbReference type="ARBA" id="ARBA00004141"/>
    </source>
</evidence>
<feature type="transmembrane region" description="Helical" evidence="6">
    <location>
        <begin position="255"/>
        <end position="274"/>
    </location>
</feature>
<dbReference type="SUPFAM" id="SSF103481">
    <property type="entry name" value="Multidrug resistance efflux transporter EmrE"/>
    <property type="match status" value="2"/>
</dbReference>
<feature type="transmembrane region" description="Helical" evidence="6">
    <location>
        <begin position="39"/>
        <end position="60"/>
    </location>
</feature>
<evidence type="ECO:0000256" key="4">
    <source>
        <dbReference type="ARBA" id="ARBA00022989"/>
    </source>
</evidence>
<evidence type="ECO:0000313" key="8">
    <source>
        <dbReference type="EMBL" id="MBF4694948.1"/>
    </source>
</evidence>
<keyword evidence="9" id="KW-1185">Reference proteome</keyword>
<gene>
    <name evidence="8" type="ORF">ISU02_17760</name>
</gene>
<name>A0ABR9ZWV3_9FIRM</name>
<dbReference type="Pfam" id="PF00892">
    <property type="entry name" value="EamA"/>
    <property type="match status" value="2"/>
</dbReference>
<keyword evidence="3 6" id="KW-0812">Transmembrane</keyword>
<feature type="transmembrane region" description="Helical" evidence="6">
    <location>
        <begin position="72"/>
        <end position="91"/>
    </location>
</feature>
<accession>A0ABR9ZWV3</accession>
<evidence type="ECO:0000313" key="9">
    <source>
        <dbReference type="Proteomes" id="UP000614200"/>
    </source>
</evidence>
<proteinExistence type="inferred from homology"/>
<feature type="transmembrane region" description="Helical" evidence="6">
    <location>
        <begin position="281"/>
        <end position="299"/>
    </location>
</feature>